<accession>A0A915EPK4</accession>
<proteinExistence type="predicted"/>
<evidence type="ECO:0000256" key="1">
    <source>
        <dbReference type="ARBA" id="ARBA00023002"/>
    </source>
</evidence>
<evidence type="ECO:0000256" key="2">
    <source>
        <dbReference type="ARBA" id="ARBA00039785"/>
    </source>
</evidence>
<dbReference type="SUPFAM" id="SSF51905">
    <property type="entry name" value="FAD/NAD(P)-binding domain"/>
    <property type="match status" value="1"/>
</dbReference>
<protein>
    <recommendedName>
        <fullName evidence="2">FAD-dependent oxidoreductase domain-containing protein 1</fullName>
    </recommendedName>
</protein>
<dbReference type="WBParaSite" id="jg8124">
    <property type="protein sequence ID" value="jg8124"/>
    <property type="gene ID" value="jg8124"/>
</dbReference>
<dbReference type="PANTHER" id="PTHR13847">
    <property type="entry name" value="SARCOSINE DEHYDROGENASE-RELATED"/>
    <property type="match status" value="1"/>
</dbReference>
<comment type="function">
    <text evidence="3">Required for the assembly of the mitochondrial membrane respiratory chain NADH dehydrogenase (Complex I). Involved in mid-late stages of complex I assembly.</text>
</comment>
<dbReference type="PANTHER" id="PTHR13847:SF287">
    <property type="entry name" value="FAD-DEPENDENT OXIDOREDUCTASE DOMAIN-CONTAINING PROTEIN 1"/>
    <property type="match status" value="1"/>
</dbReference>
<evidence type="ECO:0000313" key="5">
    <source>
        <dbReference type="Proteomes" id="UP000887574"/>
    </source>
</evidence>
<evidence type="ECO:0000259" key="4">
    <source>
        <dbReference type="Pfam" id="PF01266"/>
    </source>
</evidence>
<dbReference type="GO" id="GO:0016491">
    <property type="term" value="F:oxidoreductase activity"/>
    <property type="evidence" value="ECO:0007669"/>
    <property type="project" value="UniProtKB-KW"/>
</dbReference>
<organism evidence="5 6">
    <name type="scientific">Ditylenchus dipsaci</name>
    <dbReference type="NCBI Taxonomy" id="166011"/>
    <lineage>
        <taxon>Eukaryota</taxon>
        <taxon>Metazoa</taxon>
        <taxon>Ecdysozoa</taxon>
        <taxon>Nematoda</taxon>
        <taxon>Chromadorea</taxon>
        <taxon>Rhabditida</taxon>
        <taxon>Tylenchina</taxon>
        <taxon>Tylenchomorpha</taxon>
        <taxon>Sphaerularioidea</taxon>
        <taxon>Anguinidae</taxon>
        <taxon>Anguininae</taxon>
        <taxon>Ditylenchus</taxon>
    </lineage>
</organism>
<dbReference type="AlphaFoldDB" id="A0A915EPK4"/>
<dbReference type="Proteomes" id="UP000887574">
    <property type="component" value="Unplaced"/>
</dbReference>
<sequence length="542" mass="62147">MTENLHTEIFVKHLGEGNNMRTLLGSYPEMHLRTSIVNVFPKQLRRGISMSCSRPWQNYENSTKYDPGEDIFQRMKDGLLYDFRRAKRRYNEAKYDAFRRRHPIAHMKRHVIDNELLPFRADFVIIGGGLSGSSAAYWLKERFRDEDMTVVVIESTEHFSQSRSMLGTGIISQQFSNPEFVDMSIFSAEFIRHAGEHLKILDNDPPDINFLPVGFLHLARTQDEADRLKTNWKMQIEKGVRVAFYNLDELKAKYPFMNFDDVVAGTCGLENEEHHLGSAICEGEVEGMRFDRVKHTSQEHGFSETVEDADHIKHMNDKLKAVIVRPQMTGASARAVEFFCLINAAGPWSGEIAKMAKIGVGKGLLSVPLPIVCRRRTNYVIHAPEVPALQMPALVDTSGVFCRPEGVGFNYICGKNPTKRDILTTKNEVIEEVDYDFFYRDVWPHLVKRVPAFKNAKVINAWNMYEDANTFDEAPVFGEHLLHNNFYQMCGLAGYGSQLSIAAGKLVSEKYLDRTYVTTNVRKFDMRRIMQGTRYQEPLRCD</sequence>
<dbReference type="Pfam" id="PF01266">
    <property type="entry name" value="DAO"/>
    <property type="match status" value="1"/>
</dbReference>
<keyword evidence="5" id="KW-1185">Reference proteome</keyword>
<evidence type="ECO:0000313" key="6">
    <source>
        <dbReference type="WBParaSite" id="jg8124"/>
    </source>
</evidence>
<feature type="domain" description="FAD dependent oxidoreductase" evidence="4">
    <location>
        <begin position="122"/>
        <end position="509"/>
    </location>
</feature>
<evidence type="ECO:0000256" key="3">
    <source>
        <dbReference type="ARBA" id="ARBA00046185"/>
    </source>
</evidence>
<dbReference type="Gene3D" id="3.30.9.10">
    <property type="entry name" value="D-Amino Acid Oxidase, subunit A, domain 2"/>
    <property type="match status" value="1"/>
</dbReference>
<dbReference type="Gene3D" id="3.50.50.60">
    <property type="entry name" value="FAD/NAD(P)-binding domain"/>
    <property type="match status" value="1"/>
</dbReference>
<keyword evidence="1" id="KW-0560">Oxidoreductase</keyword>
<dbReference type="GO" id="GO:0005739">
    <property type="term" value="C:mitochondrion"/>
    <property type="evidence" value="ECO:0007669"/>
    <property type="project" value="GOC"/>
</dbReference>
<name>A0A915EPK4_9BILA</name>
<dbReference type="InterPro" id="IPR006076">
    <property type="entry name" value="FAD-dep_OxRdtase"/>
</dbReference>
<dbReference type="GO" id="GO:0032981">
    <property type="term" value="P:mitochondrial respiratory chain complex I assembly"/>
    <property type="evidence" value="ECO:0007669"/>
    <property type="project" value="TreeGrafter"/>
</dbReference>
<reference evidence="6" key="1">
    <citation type="submission" date="2022-11" db="UniProtKB">
        <authorList>
            <consortium name="WormBaseParasite"/>
        </authorList>
    </citation>
    <scope>IDENTIFICATION</scope>
</reference>
<dbReference type="InterPro" id="IPR036188">
    <property type="entry name" value="FAD/NAD-bd_sf"/>
</dbReference>